<protein>
    <submittedName>
        <fullName evidence="1">Uncharacterized protein</fullName>
    </submittedName>
</protein>
<dbReference type="EMBL" id="QZCG01000004">
    <property type="protein sequence ID" value="RJE86411.1"/>
    <property type="molecule type" value="Genomic_DNA"/>
</dbReference>
<sequence>MWQGLSVGDYQPTKDRGCDLRYAATDPPACADKNVRGYPWRPSIFMPRWVSRLTRVLTDVRARRLQENSEGDVIAEGAKEGAHPIHEGCGNHDGGAVPYPSARCIERLSASLNARRGFGWSSNPQVAAIAFAAHRRNIDKVAA</sequence>
<comment type="caution">
    <text evidence="1">The sequence shown here is derived from an EMBL/GenBank/DDBJ whole genome shotgun (WGS) entry which is preliminary data.</text>
</comment>
<keyword evidence="2" id="KW-1185">Reference proteome</keyword>
<dbReference type="Proteomes" id="UP000284202">
    <property type="component" value="Unassembled WGS sequence"/>
</dbReference>
<gene>
    <name evidence="1" type="ORF">D3P04_06665</name>
</gene>
<evidence type="ECO:0000313" key="1">
    <source>
        <dbReference type="EMBL" id="RJE86411.1"/>
    </source>
</evidence>
<proteinExistence type="predicted"/>
<accession>A0A418SZM4</accession>
<name>A0A418SZM4_9RHOB</name>
<reference evidence="2" key="1">
    <citation type="submission" date="2018-09" db="EMBL/GenBank/DDBJ databases">
        <title>Acidovorax cavernicola nov. sp. isolated from Gruta de las Maravillas (Aracena, Spain).</title>
        <authorList>
            <person name="Jurado V."/>
            <person name="Gutierrez-Patricio S."/>
            <person name="Gonzalez-Pimentel J.L."/>
            <person name="Miller A.Z."/>
            <person name="Laiz L."/>
            <person name="Saiz-Jimenez C."/>
        </authorList>
    </citation>
    <scope>NUCLEOTIDE SEQUENCE [LARGE SCALE GENOMIC DNA]</scope>
    <source>
        <strain evidence="2">1011MAR3C25</strain>
    </source>
</reference>
<organism evidence="1 2">
    <name type="scientific">Paracoccus onubensis</name>
    <dbReference type="NCBI Taxonomy" id="1675788"/>
    <lineage>
        <taxon>Bacteria</taxon>
        <taxon>Pseudomonadati</taxon>
        <taxon>Pseudomonadota</taxon>
        <taxon>Alphaproteobacteria</taxon>
        <taxon>Rhodobacterales</taxon>
        <taxon>Paracoccaceae</taxon>
        <taxon>Paracoccus</taxon>
    </lineage>
</organism>
<dbReference type="AlphaFoldDB" id="A0A418SZM4"/>
<evidence type="ECO:0000313" key="2">
    <source>
        <dbReference type="Proteomes" id="UP000284202"/>
    </source>
</evidence>